<evidence type="ECO:0000256" key="2">
    <source>
        <dbReference type="ARBA" id="ARBA00022741"/>
    </source>
</evidence>
<dbReference type="PANTHER" id="PTHR35372:SF2">
    <property type="entry name" value="SF3 HELICASE DOMAIN-CONTAINING PROTEIN"/>
    <property type="match status" value="1"/>
</dbReference>
<proteinExistence type="predicted"/>
<dbReference type="PANTHER" id="PTHR35372">
    <property type="entry name" value="ATP BINDING PROTEIN-RELATED"/>
    <property type="match status" value="1"/>
</dbReference>
<protein>
    <submittedName>
        <fullName evidence="7">ATPase</fullName>
    </submittedName>
</protein>
<comment type="caution">
    <text evidence="7">The sequence shown here is derived from an EMBL/GenBank/DDBJ whole genome shotgun (WGS) entry which is preliminary data.</text>
</comment>
<dbReference type="Pfam" id="PF08706">
    <property type="entry name" value="D5_N"/>
    <property type="match status" value="1"/>
</dbReference>
<evidence type="ECO:0000313" key="7">
    <source>
        <dbReference type="EMBL" id="GAN35009.1"/>
    </source>
</evidence>
<name>A0ABQ0K2L0_9BACT</name>
<evidence type="ECO:0000256" key="5">
    <source>
        <dbReference type="ARBA" id="ARBA00022840"/>
    </source>
</evidence>
<reference evidence="8" key="1">
    <citation type="journal article" date="2015" name="Genome Announc.">
        <title>Draft Genome Sequence of an Anaerobic Ammonium-Oxidizing Bacterium, "Candidatus Brocadia sinica".</title>
        <authorList>
            <person name="Oshiki M."/>
            <person name="Shinyako-Hata K."/>
            <person name="Satoh H."/>
            <person name="Okabe S."/>
        </authorList>
    </citation>
    <scope>NUCLEOTIDE SEQUENCE [LARGE SCALE GENOMIC DNA]</scope>
    <source>
        <strain evidence="8">JPN1</strain>
    </source>
</reference>
<dbReference type="InterPro" id="IPR027417">
    <property type="entry name" value="P-loop_NTPase"/>
</dbReference>
<keyword evidence="5" id="KW-0067">ATP-binding</keyword>
<dbReference type="InterPro" id="IPR006500">
    <property type="entry name" value="Helicase_put_C_phage/plasmid"/>
</dbReference>
<dbReference type="EMBL" id="BAFN01000001">
    <property type="protein sequence ID" value="GAN35009.1"/>
    <property type="molecule type" value="Genomic_DNA"/>
</dbReference>
<evidence type="ECO:0000313" key="8">
    <source>
        <dbReference type="Proteomes" id="UP000032309"/>
    </source>
</evidence>
<dbReference type="Gene3D" id="1.10.860.10">
    <property type="entry name" value="DNAb Helicase, Chain A"/>
    <property type="match status" value="1"/>
</dbReference>
<gene>
    <name evidence="7" type="ORF">BROSI_A3555</name>
</gene>
<feature type="domain" description="SF3 helicase" evidence="6">
    <location>
        <begin position="290"/>
        <end position="449"/>
    </location>
</feature>
<keyword evidence="2" id="KW-0547">Nucleotide-binding</keyword>
<keyword evidence="3" id="KW-0378">Hydrolase</keyword>
<keyword evidence="8" id="KW-1185">Reference proteome</keyword>
<dbReference type="InterPro" id="IPR014015">
    <property type="entry name" value="Helicase_SF3_DNA-vir"/>
</dbReference>
<dbReference type="NCBIfam" id="TIGR01613">
    <property type="entry name" value="primase_Cterm"/>
    <property type="match status" value="1"/>
</dbReference>
<dbReference type="InterPro" id="IPR051620">
    <property type="entry name" value="ORF904-like_C"/>
</dbReference>
<organism evidence="7 8">
    <name type="scientific">Candidatus Brocadia sinica JPN1</name>
    <dbReference type="NCBI Taxonomy" id="1197129"/>
    <lineage>
        <taxon>Bacteria</taxon>
        <taxon>Pseudomonadati</taxon>
        <taxon>Planctomycetota</taxon>
        <taxon>Candidatus Brocadiia</taxon>
        <taxon>Candidatus Brocadiales</taxon>
        <taxon>Candidatus Brocadiaceae</taxon>
        <taxon>Candidatus Brocadia</taxon>
    </lineage>
</organism>
<dbReference type="RefSeq" id="WP_052564952.1">
    <property type="nucleotide sequence ID" value="NZ_BAFN01000001.1"/>
</dbReference>
<dbReference type="Pfam" id="PF19263">
    <property type="entry name" value="DUF5906"/>
    <property type="match status" value="1"/>
</dbReference>
<evidence type="ECO:0000256" key="3">
    <source>
        <dbReference type="ARBA" id="ARBA00022801"/>
    </source>
</evidence>
<dbReference type="Pfam" id="PF03288">
    <property type="entry name" value="Pox_D5"/>
    <property type="match status" value="1"/>
</dbReference>
<dbReference type="InterPro" id="IPR045455">
    <property type="entry name" value="NrS-1_pol-like_helicase"/>
</dbReference>
<dbReference type="Gene3D" id="3.40.50.300">
    <property type="entry name" value="P-loop containing nucleotide triphosphate hydrolases"/>
    <property type="match status" value="1"/>
</dbReference>
<keyword evidence="1" id="KW-0639">Primosome</keyword>
<evidence type="ECO:0000256" key="4">
    <source>
        <dbReference type="ARBA" id="ARBA00022806"/>
    </source>
</evidence>
<dbReference type="SUPFAM" id="SSF52540">
    <property type="entry name" value="P-loop containing nucleoside triphosphate hydrolases"/>
    <property type="match status" value="1"/>
</dbReference>
<sequence length="567" mass="64865">MVTTIDYKQDLGYDLLKALIHGGLQNGKLDAILSLEPERFDKFALREIFFEAKDIYKQNLPITTATIIHRLGQRLQGRPLLGNIIDILLLMESERDEACLLAVNIETYLKQLREPKIEVSETVQAFNATDLGNARRLVSQHANKIRFCFAWKKWLVWDGKIWRIDNDGKILRLAKDTIRCLYEEAGEIADKYERQTLAKWAIASEAENRLRAMISLAQSEPSVPISPDRLDINPFFLNCLNGTIDLRTGQLKPHDPQDYITKIIPVEYTPDSQCSLWIEFLETIFNWNYDLIQYVQRAVGYSLTGDVTEQCLFLLHGTGSNGKSTLLSCLSMLLGDYAQTADFETFLIRKSETVRNDLARMTGKRFISAIEVEGERRLAEVLVKQLTGGDTITARFLFGEYFDFKPTFKIWLAANHKPNIKGTDYAIWRRIKLIPFNVTISEDKKDQKLLEKLKAEMSGMLTWAVQGCLQWQKNGLQTPDDVSRATNNYKAEMDAIGAFLSECCVLIPDAKVPAGKLYETYKRWCEQSGEYILSQRSFGTRLSERGFERKQSSGHWWKGIGICESTL</sequence>
<evidence type="ECO:0000256" key="1">
    <source>
        <dbReference type="ARBA" id="ARBA00022515"/>
    </source>
</evidence>
<dbReference type="InterPro" id="IPR016136">
    <property type="entry name" value="DNA_helicase_N/primase_C"/>
</dbReference>
<dbReference type="InterPro" id="IPR014818">
    <property type="entry name" value="Phage/plasmid_primase_P4_C"/>
</dbReference>
<dbReference type="InterPro" id="IPR004968">
    <property type="entry name" value="DNA_primase/NTPase_C"/>
</dbReference>
<dbReference type="Proteomes" id="UP000032309">
    <property type="component" value="Unassembled WGS sequence"/>
</dbReference>
<dbReference type="PROSITE" id="PS51206">
    <property type="entry name" value="SF3_HELICASE_1"/>
    <property type="match status" value="1"/>
</dbReference>
<dbReference type="SMART" id="SM00885">
    <property type="entry name" value="D5_N"/>
    <property type="match status" value="1"/>
</dbReference>
<keyword evidence="4" id="KW-0347">Helicase</keyword>
<accession>A0ABQ0K2L0</accession>
<evidence type="ECO:0000259" key="6">
    <source>
        <dbReference type="PROSITE" id="PS51206"/>
    </source>
</evidence>